<evidence type="ECO:0000313" key="2">
    <source>
        <dbReference type="EMBL" id="KAJ7087916.1"/>
    </source>
</evidence>
<feature type="compositionally biased region" description="Polar residues" evidence="1">
    <location>
        <begin position="204"/>
        <end position="213"/>
    </location>
</feature>
<dbReference type="AlphaFoldDB" id="A0AAD6U5M5"/>
<name>A0AAD6U5M5_9AGAR</name>
<dbReference type="Proteomes" id="UP001222325">
    <property type="component" value="Unassembled WGS sequence"/>
</dbReference>
<proteinExistence type="predicted"/>
<feature type="compositionally biased region" description="Basic and acidic residues" evidence="1">
    <location>
        <begin position="187"/>
        <end position="203"/>
    </location>
</feature>
<feature type="region of interest" description="Disordered" evidence="1">
    <location>
        <begin position="156"/>
        <end position="213"/>
    </location>
</feature>
<reference evidence="2" key="1">
    <citation type="submission" date="2023-03" db="EMBL/GenBank/DDBJ databases">
        <title>Massive genome expansion in bonnet fungi (Mycena s.s.) driven by repeated elements and novel gene families across ecological guilds.</title>
        <authorList>
            <consortium name="Lawrence Berkeley National Laboratory"/>
            <person name="Harder C.B."/>
            <person name="Miyauchi S."/>
            <person name="Viragh M."/>
            <person name="Kuo A."/>
            <person name="Thoen E."/>
            <person name="Andreopoulos B."/>
            <person name="Lu D."/>
            <person name="Skrede I."/>
            <person name="Drula E."/>
            <person name="Henrissat B."/>
            <person name="Morin E."/>
            <person name="Kohler A."/>
            <person name="Barry K."/>
            <person name="LaButti K."/>
            <person name="Morin E."/>
            <person name="Salamov A."/>
            <person name="Lipzen A."/>
            <person name="Mereny Z."/>
            <person name="Hegedus B."/>
            <person name="Baldrian P."/>
            <person name="Stursova M."/>
            <person name="Weitz H."/>
            <person name="Taylor A."/>
            <person name="Grigoriev I.V."/>
            <person name="Nagy L.G."/>
            <person name="Martin F."/>
            <person name="Kauserud H."/>
        </authorList>
    </citation>
    <scope>NUCLEOTIDE SEQUENCE</scope>
    <source>
        <strain evidence="2">CBHHK173m</strain>
    </source>
</reference>
<sequence>MSFTVGHVARTARRNGLRKRFSLSTWPHRVANFTLEFCWCWQRRKSDTATAESDFLCDASLIPERRSISRSRTAGAFRSQKSQKLPQSLKPDRLVEETVVIFRKIPAPESTSDTNTPLSSWNTRGKKWWSDVKIKRSPSLETLTVAHWSRILRHQAGKTDEHSDVPASVMRDPLPHLDPTAPRPRRSREWMEEHMPRHLRDELNNPSKPPTVTESINYVIDAMVPATDPLNRK</sequence>
<dbReference type="EMBL" id="JARJCN010000027">
    <property type="protein sequence ID" value="KAJ7087916.1"/>
    <property type="molecule type" value="Genomic_DNA"/>
</dbReference>
<evidence type="ECO:0000313" key="3">
    <source>
        <dbReference type="Proteomes" id="UP001222325"/>
    </source>
</evidence>
<accession>A0AAD6U5M5</accession>
<evidence type="ECO:0000256" key="1">
    <source>
        <dbReference type="SAM" id="MobiDB-lite"/>
    </source>
</evidence>
<gene>
    <name evidence="2" type="ORF">B0H15DRAFT_841721</name>
</gene>
<comment type="caution">
    <text evidence="2">The sequence shown here is derived from an EMBL/GenBank/DDBJ whole genome shotgun (WGS) entry which is preliminary data.</text>
</comment>
<organism evidence="2 3">
    <name type="scientific">Mycena belliarum</name>
    <dbReference type="NCBI Taxonomy" id="1033014"/>
    <lineage>
        <taxon>Eukaryota</taxon>
        <taxon>Fungi</taxon>
        <taxon>Dikarya</taxon>
        <taxon>Basidiomycota</taxon>
        <taxon>Agaricomycotina</taxon>
        <taxon>Agaricomycetes</taxon>
        <taxon>Agaricomycetidae</taxon>
        <taxon>Agaricales</taxon>
        <taxon>Marasmiineae</taxon>
        <taxon>Mycenaceae</taxon>
        <taxon>Mycena</taxon>
    </lineage>
</organism>
<protein>
    <submittedName>
        <fullName evidence="2">Uncharacterized protein</fullName>
    </submittedName>
</protein>
<keyword evidence="3" id="KW-1185">Reference proteome</keyword>